<proteinExistence type="inferred from homology"/>
<evidence type="ECO:0000259" key="14">
    <source>
        <dbReference type="PROSITE" id="PS50102"/>
    </source>
</evidence>
<dbReference type="PRINTS" id="PR01415">
    <property type="entry name" value="ANKYRIN"/>
</dbReference>
<dbReference type="InterPro" id="IPR006620">
    <property type="entry name" value="Pro_4_hyd_alph"/>
</dbReference>
<feature type="domain" description="RRM" evidence="14">
    <location>
        <begin position="592"/>
        <end position="676"/>
    </location>
</feature>
<organism evidence="16 17">
    <name type="scientific">Symbiodinium natans</name>
    <dbReference type="NCBI Taxonomy" id="878477"/>
    <lineage>
        <taxon>Eukaryota</taxon>
        <taxon>Sar</taxon>
        <taxon>Alveolata</taxon>
        <taxon>Dinophyceae</taxon>
        <taxon>Suessiales</taxon>
        <taxon>Symbiodiniaceae</taxon>
        <taxon>Symbiodinium</taxon>
    </lineage>
</organism>
<dbReference type="SUPFAM" id="SSF48403">
    <property type="entry name" value="Ankyrin repeat"/>
    <property type="match status" value="1"/>
</dbReference>
<feature type="compositionally biased region" description="Basic and acidic residues" evidence="12">
    <location>
        <begin position="2814"/>
        <end position="2823"/>
    </location>
</feature>
<evidence type="ECO:0000256" key="5">
    <source>
        <dbReference type="ARBA" id="ARBA00022964"/>
    </source>
</evidence>
<accession>A0A812JW63</accession>
<keyword evidence="6" id="KW-0560">Oxidoreductase</keyword>
<dbReference type="GO" id="GO:0045087">
    <property type="term" value="P:innate immune response"/>
    <property type="evidence" value="ECO:0007669"/>
    <property type="project" value="TreeGrafter"/>
</dbReference>
<dbReference type="InterPro" id="IPR044862">
    <property type="entry name" value="Pro_4_hyd_alph_FE2OG_OXY"/>
</dbReference>
<keyword evidence="13" id="KW-0732">Signal</keyword>
<evidence type="ECO:0000256" key="8">
    <source>
        <dbReference type="ARBA" id="ARBA00023043"/>
    </source>
</evidence>
<feature type="compositionally biased region" description="Polar residues" evidence="12">
    <location>
        <begin position="1130"/>
        <end position="1148"/>
    </location>
</feature>
<gene>
    <name evidence="16" type="primary">Ank2</name>
    <name evidence="16" type="ORF">SNAT2548_LOCUS7512</name>
</gene>
<evidence type="ECO:0000256" key="9">
    <source>
        <dbReference type="PROSITE-ProRule" id="PRU00023"/>
    </source>
</evidence>
<evidence type="ECO:0000256" key="13">
    <source>
        <dbReference type="SAM" id="SignalP"/>
    </source>
</evidence>
<evidence type="ECO:0000256" key="12">
    <source>
        <dbReference type="SAM" id="MobiDB-lite"/>
    </source>
</evidence>
<comment type="caution">
    <text evidence="16">The sequence shown here is derived from an EMBL/GenBank/DDBJ whole genome shotgun (WGS) entry which is preliminary data.</text>
</comment>
<dbReference type="GO" id="GO:0016705">
    <property type="term" value="F:oxidoreductase activity, acting on paired donors, with incorporation or reduction of molecular oxygen"/>
    <property type="evidence" value="ECO:0007669"/>
    <property type="project" value="InterPro"/>
</dbReference>
<dbReference type="SMART" id="SM00702">
    <property type="entry name" value="P4Hc"/>
    <property type="match status" value="1"/>
</dbReference>
<dbReference type="SMART" id="SM00248">
    <property type="entry name" value="ANK"/>
    <property type="match status" value="8"/>
</dbReference>
<keyword evidence="11" id="KW-0175">Coiled coil</keyword>
<feature type="repeat" description="ANK" evidence="9">
    <location>
        <begin position="2983"/>
        <end position="3004"/>
    </location>
</feature>
<feature type="repeat" description="ANK" evidence="9">
    <location>
        <begin position="3018"/>
        <end position="3050"/>
    </location>
</feature>
<dbReference type="Gene3D" id="1.25.40.20">
    <property type="entry name" value="Ankyrin repeat-containing domain"/>
    <property type="match status" value="2"/>
</dbReference>
<feature type="region of interest" description="Disordered" evidence="12">
    <location>
        <begin position="2794"/>
        <end position="2840"/>
    </location>
</feature>
<feature type="region of interest" description="Disordered" evidence="12">
    <location>
        <begin position="2537"/>
        <end position="2559"/>
    </location>
</feature>
<evidence type="ECO:0000256" key="3">
    <source>
        <dbReference type="ARBA" id="ARBA00022723"/>
    </source>
</evidence>
<feature type="compositionally biased region" description="Pro residues" evidence="12">
    <location>
        <begin position="2802"/>
        <end position="2811"/>
    </location>
</feature>
<reference evidence="16" key="1">
    <citation type="submission" date="2021-02" db="EMBL/GenBank/DDBJ databases">
        <authorList>
            <person name="Dougan E. K."/>
            <person name="Rhodes N."/>
            <person name="Thang M."/>
            <person name="Chan C."/>
        </authorList>
    </citation>
    <scope>NUCLEOTIDE SEQUENCE</scope>
</reference>
<evidence type="ECO:0000313" key="17">
    <source>
        <dbReference type="Proteomes" id="UP000604046"/>
    </source>
</evidence>
<dbReference type="PANTHER" id="PTHR23206:SF7">
    <property type="entry name" value="PROTEIN KINASE DOMAIN-CONTAINING PROTEIN"/>
    <property type="match status" value="1"/>
</dbReference>
<dbReference type="Pfam" id="PF00076">
    <property type="entry name" value="RRM_1"/>
    <property type="match status" value="1"/>
</dbReference>
<dbReference type="InterPro" id="IPR000504">
    <property type="entry name" value="RRM_dom"/>
</dbReference>
<feature type="region of interest" description="Disordered" evidence="12">
    <location>
        <begin position="37"/>
        <end position="87"/>
    </location>
</feature>
<feature type="repeat" description="ANK" evidence="9">
    <location>
        <begin position="2948"/>
        <end position="2972"/>
    </location>
</feature>
<feature type="coiled-coil region" evidence="11">
    <location>
        <begin position="2000"/>
        <end position="2027"/>
    </location>
</feature>
<feature type="region of interest" description="Disordered" evidence="12">
    <location>
        <begin position="1058"/>
        <end position="1090"/>
    </location>
</feature>
<dbReference type="PROSITE" id="PS50297">
    <property type="entry name" value="ANK_REP_REGION"/>
    <property type="match status" value="6"/>
</dbReference>
<dbReference type="OrthoDB" id="443684at2759"/>
<dbReference type="GO" id="GO:0003723">
    <property type="term" value="F:RNA binding"/>
    <property type="evidence" value="ECO:0007669"/>
    <property type="project" value="UniProtKB-UniRule"/>
</dbReference>
<dbReference type="Pfam" id="PF13640">
    <property type="entry name" value="2OG-FeII_Oxy_3"/>
    <property type="match status" value="1"/>
</dbReference>
<feature type="region of interest" description="Disordered" evidence="12">
    <location>
        <begin position="837"/>
        <end position="862"/>
    </location>
</feature>
<evidence type="ECO:0000256" key="11">
    <source>
        <dbReference type="SAM" id="Coils"/>
    </source>
</evidence>
<evidence type="ECO:0000256" key="2">
    <source>
        <dbReference type="ARBA" id="ARBA00007879"/>
    </source>
</evidence>
<keyword evidence="8 9" id="KW-0040">ANK repeat</keyword>
<dbReference type="Gene3D" id="2.60.120.620">
    <property type="entry name" value="q2cbj1_9rhob like domain"/>
    <property type="match status" value="1"/>
</dbReference>
<keyword evidence="17" id="KW-1185">Reference proteome</keyword>
<feature type="repeat" description="ANK" evidence="9">
    <location>
        <begin position="3155"/>
        <end position="3187"/>
    </location>
</feature>
<evidence type="ECO:0000256" key="1">
    <source>
        <dbReference type="ARBA" id="ARBA00001961"/>
    </source>
</evidence>
<keyword evidence="10" id="KW-0694">RNA-binding</keyword>
<feature type="compositionally biased region" description="Low complexity" evidence="12">
    <location>
        <begin position="53"/>
        <end position="64"/>
    </location>
</feature>
<feature type="repeat" description="ANK" evidence="9">
    <location>
        <begin position="3120"/>
        <end position="3142"/>
    </location>
</feature>
<name>A0A812JW63_9DINO</name>
<dbReference type="SMART" id="SM00360">
    <property type="entry name" value="RRM"/>
    <property type="match status" value="1"/>
</dbReference>
<dbReference type="PROSITE" id="PS50088">
    <property type="entry name" value="ANK_REPEAT"/>
    <property type="match status" value="6"/>
</dbReference>
<keyword evidence="3" id="KW-0479">Metal-binding</keyword>
<sequence>MLLRFRRAAKALVLLALLQQLSSYAFIPLRFRPTSSDAGREVTVQRPVVATQEPPVQETATAPAEEAEPEEPEQAQQAEEPPEPDDMPMLVEVEEGLEMAAKDYLIDLKKELIIASQRRNETSMVSMLNHFGPNSKDSWLASLLGQALRDILPELSGAELGFLVMSMAYSEIRAASVWHMLAEAAIEAALIETHPRALAELAFGFAWVQWQQPDLFTVLQVAMGFCKGKATEEQKRAFAWSCSRAQQPCTKLFGKPSPKVETSVASKFWGTITGMSGTKSNAKTLLEDPLPVLLLPEAVPAKHCDALLQLADSQKLWMNSSQLIANNDKATRQKILRSSRTSSTALLAWHEKHPSVRAVREWAARTLQVPEDFIEPLQLVRYTPGQKFGKHVDWIGEKDPGLWAFGQRMATMLVYLNTVPGGAGGETSFPELKLEVTPTKGSALVWPNVDAAGIPQTKVLHEALPVNGNQVKYAMNIWVRGRSLPDQKWIKWITPGAGHYTLPSVSFPEVVEHGGSQTGGWKYAEHKVPLDELASRVFTSHHTKPASEMPELARHKLSAATAAMITSVGLDIVDHVHWLANYHYHLAQKQWNIDKYEDEKQVEEDDLDEAFRPFGTIVSLHVPLNRMTGEAKGYCMLEYTAYEEASAALVAMNGRDMRHGIQLLTMEHLRIALLARLRAIEESGRDAALKWHGFARRTAGARYAQIAAHCIRCMAQGHCTNRFSHICTIPPQLAVAAVQKTRKFPSIQEQEQKEMMHRQEVIAERRKRDELHAWADREERRLGLKRMEVKDEFQPHQRFEGEVVEANLRGPHPGLKRAPGYTWCNSKDRRDVQSRKMTDLSHVRSSSHFDGPGPGEYLGHEEQSRLLKKSPSYVFGLKKPAAKIVGPSLNGPGYTGPDHAWDRVSKVEIRQGECKEVTPQISASSGHGSIQMAESGDSAWLRKLQELAVELESGLRTSANRESRDENSSKAKADDETSASHEITKAVRQSVHMLEFVPGKEPDSERTSLDILQGIGDAPGMTFQEAPRSIGSHDIVTEGASFPVDAVLTEQAVHVGPAARPAEISEQAAQRRNPSVESFSAKPQPSTGREIAAAGLPDVPASSFSRDEAAQRGSATLLEMPEESGRAPDVQTSSSRDGAQLDSSSDASQMMAVVSSEKSEVPNTEPFALPQAQEAPHKTSPSRSRATDNDSQDDDDGFGASSAMLQHRFASRVSRRLTLCDPTTILVALAWFQLSREKVHCPRPGFARAFKLRLGSLGNETWRTAAWAARWFELHRRLSHARSLALAAARKHHAVDNASSAVSHLLEAAFWVVRWFEVYRKVHIARQAALYVARTPAAQIILGLGFAGRKACDDLTGVLKRHTIVAHLASEKAEVSNYLVCATWVLPLHLAISALIAEWPDGADGLQSRGRELGTTMVPVAESARPAETPSGLTPTKSDQVAQKYAAALGNVSRAVAASWFRWWRDWLEKGKTAHAMAKKYAWILNNSAQAVAMTWFDHFRAVATERRSAAGADAAAKQRRQLAESLGRRSGEDASWVVARSWYQSWNHARWVQRFQQRLAAMPSAAGSWSTSGVVVQQWRLRCAASGIAATRGSRRARWRRLFVAAHSECSTSLHGCLLSWHKTAVDLARARRTFDRMISRLRHDAAATEQVLRVWQAWSYETAKTRAFKVMEEAIGLRDDGLALCARVARQREMMGPAWSLLAVWWFWVATCRTSLGTVLSMKDAALEAGDQAWQRLARCTELQSAAAERALTPICCCMAWFAWASTTSAAWLMKERRAVEEAKKRPEMMAARCASYLEDFDVSLYLSTTMSAWTRYVAVTRMDKYQQELDLTRSNYKLALEEHNAALDTAGVKYEESLAKKKAELKEVEQRYLTATASRNEAGEALESQLSLAEAQSVMATEEKYQREAMKYEASLETLALRQRLTEDKLSTEAQAAQDNEALVMQRHAAALKSMEQKHHLSLKAAEQKIARALEKHRLDLEMKYKNEAEKRHQAALDEMLMVLERQRAELASMERSEELLVQKTELSEARWSAEMEDVRLASRQQWELLSQQHGGHLEEARRAAHLEAQQQFQTALIQQEVMQGASELECRLALQTAAQQEELSTQSREAALRAAENKHQLAIHLSEQKIRKALEKHRADLESRYHDALMRKEQENATLVNRCATLETELTASDKKAKSTLATSLEVAQQQHEAASQIAAERHALALVERQLRAEERHEACKAVEEKQEALLSDAEEKLLEERQASAQKLQEEIAKCEKELQESHESNCAKMAEDHQNEVVRLEAALEAGQIKYHLSVEKYTNVLEATRQKHDKAMDLLKKELEEKHITSIADMDHQYSHAMLQCEAIAESAETRLELVEQKYSNEVESLERLQELQMTSMKTDLEERHAAAVASAQKQESLMEAEQTWLREKQELSEEAFERREQNAVQRLTKELEAAKLKYQLALERHEGELGDLKFQHETVLRSRDSALEALAAKLKQTELRHGKAMEAAEAKFQKAFDRVKRCAIEEARQQILDHRRRCKACQQEPLPLEVRTAPPPPKAKPAAKPRDPEPQLTQRIHEVMPVDPTLVEVTLESLVVQRSRSWIWAQDMQRAVDQGIQGILELHEAMLLLVEQAARHSLLQGQEDPRAESRIASVKQLVTRVGEVNEELGKLRRDRAEFWFALHETSEEAVRCMRQANSLPAPVPAVVKRLDFEIQELCDDQKKMAEAFNELALRLKAAGGSLQSLQEARNSLPKGAHASQEAQALDEAGVDAQKLLQASREVVSALVADVRDLFYLVDGSNLRPRLRPHPALSAPPGPPGPPETETERPNRNETSHFSSIESIKHGPMQPRPRVRLWPMSVCATMADSWHRQIMHPMLEPPDILLDEADGQTQCRCLGQEANDSQVSRLLTRGESPPEQALKIFEAGPNATLHDAAWEGNVDLVRKLLRRESPDLPDEEGSTPLHLAADEGYLEVVRCLVEEGKASCVDAVDGEGNTALLLAAKEGRTKVVDYLLTSAKLQAPQQANSNGETPLLCAVQKGRADIVKLLLGHSATVDISNNDGETPLNLAAGKGDAETVQLLLVEGKSQSVDTPDRLGWTPLLMASHGGHVGVLRLLLKSRAATANSHSGTGETPLLRAAKRGQVEVAKLLLNIDEAAMIDTPDRDGHTPLMMAAQFGFAETLRLLLGYKASIDLRNKAGFAAGNPQHHTSL</sequence>
<dbReference type="EMBL" id="CAJNDS010000524">
    <property type="protein sequence ID" value="CAE7215070.1"/>
    <property type="molecule type" value="Genomic_DNA"/>
</dbReference>
<dbReference type="PROSITE" id="PS51471">
    <property type="entry name" value="FE2OG_OXY"/>
    <property type="match status" value="1"/>
</dbReference>
<feature type="domain" description="Fe2OG dioxygenase" evidence="15">
    <location>
        <begin position="373"/>
        <end position="481"/>
    </location>
</feature>
<feature type="region of interest" description="Disordered" evidence="12">
    <location>
        <begin position="955"/>
        <end position="981"/>
    </location>
</feature>
<dbReference type="PANTHER" id="PTHR23206">
    <property type="entry name" value="MASK PROTEIN"/>
    <property type="match status" value="1"/>
</dbReference>
<feature type="coiled-coil region" evidence="11">
    <location>
        <begin position="2426"/>
        <end position="2457"/>
    </location>
</feature>
<evidence type="ECO:0000256" key="7">
    <source>
        <dbReference type="ARBA" id="ARBA00023004"/>
    </source>
</evidence>
<dbReference type="GO" id="GO:0005737">
    <property type="term" value="C:cytoplasm"/>
    <property type="evidence" value="ECO:0007669"/>
    <property type="project" value="TreeGrafter"/>
</dbReference>
<dbReference type="InterPro" id="IPR005123">
    <property type="entry name" value="Oxoglu/Fe-dep_dioxygenase_dom"/>
</dbReference>
<dbReference type="PROSITE" id="PS50102">
    <property type="entry name" value="RRM"/>
    <property type="match status" value="1"/>
</dbReference>
<feature type="coiled-coil region" evidence="11">
    <location>
        <begin position="2229"/>
        <end position="2380"/>
    </location>
</feature>
<dbReference type="InterPro" id="IPR035979">
    <property type="entry name" value="RBD_domain_sf"/>
</dbReference>
<dbReference type="GO" id="GO:0051213">
    <property type="term" value="F:dioxygenase activity"/>
    <property type="evidence" value="ECO:0007669"/>
    <property type="project" value="UniProtKB-KW"/>
</dbReference>
<evidence type="ECO:0000256" key="4">
    <source>
        <dbReference type="ARBA" id="ARBA00022737"/>
    </source>
</evidence>
<keyword evidence="7" id="KW-0408">Iron</keyword>
<feature type="signal peptide" evidence="13">
    <location>
        <begin position="1"/>
        <end position="23"/>
    </location>
</feature>
<feature type="coiled-coil region" evidence="11">
    <location>
        <begin position="1825"/>
        <end position="1881"/>
    </location>
</feature>
<feature type="compositionally biased region" description="Basic and acidic residues" evidence="12">
    <location>
        <begin position="959"/>
        <end position="981"/>
    </location>
</feature>
<evidence type="ECO:0000313" key="16">
    <source>
        <dbReference type="EMBL" id="CAE7215070.1"/>
    </source>
</evidence>
<evidence type="ECO:0000256" key="10">
    <source>
        <dbReference type="PROSITE-ProRule" id="PRU00176"/>
    </source>
</evidence>
<feature type="compositionally biased region" description="Polar residues" evidence="12">
    <location>
        <begin position="1067"/>
        <end position="1087"/>
    </location>
</feature>
<feature type="region of interest" description="Disordered" evidence="12">
    <location>
        <begin position="1117"/>
        <end position="1200"/>
    </location>
</feature>
<dbReference type="Proteomes" id="UP000604046">
    <property type="component" value="Unassembled WGS sequence"/>
</dbReference>
<dbReference type="Pfam" id="PF12796">
    <property type="entry name" value="Ank_2"/>
    <property type="match status" value="2"/>
</dbReference>
<dbReference type="GO" id="GO:0005506">
    <property type="term" value="F:iron ion binding"/>
    <property type="evidence" value="ECO:0007669"/>
    <property type="project" value="InterPro"/>
</dbReference>
<comment type="cofactor">
    <cofactor evidence="1">
        <name>L-ascorbate</name>
        <dbReference type="ChEBI" id="CHEBI:38290"/>
    </cofactor>
</comment>
<dbReference type="SUPFAM" id="SSF54928">
    <property type="entry name" value="RNA-binding domain, RBD"/>
    <property type="match status" value="1"/>
</dbReference>
<dbReference type="Gene3D" id="3.30.70.330">
    <property type="match status" value="1"/>
</dbReference>
<evidence type="ECO:0000256" key="6">
    <source>
        <dbReference type="ARBA" id="ARBA00023002"/>
    </source>
</evidence>
<feature type="chain" id="PRO_5033059050" evidence="13">
    <location>
        <begin position="24"/>
        <end position="3201"/>
    </location>
</feature>
<protein>
    <submittedName>
        <fullName evidence="16">Ank2 protein</fullName>
    </submittedName>
</protein>
<dbReference type="InterPro" id="IPR012677">
    <property type="entry name" value="Nucleotide-bd_a/b_plait_sf"/>
</dbReference>
<comment type="similarity">
    <text evidence="2">Belongs to the alkB family.</text>
</comment>
<keyword evidence="4" id="KW-0677">Repeat</keyword>
<dbReference type="GO" id="GO:0031418">
    <property type="term" value="F:L-ascorbic acid binding"/>
    <property type="evidence" value="ECO:0007669"/>
    <property type="project" value="InterPro"/>
</dbReference>
<dbReference type="Pfam" id="PF00023">
    <property type="entry name" value="Ank"/>
    <property type="match status" value="2"/>
</dbReference>
<evidence type="ECO:0000259" key="15">
    <source>
        <dbReference type="PROSITE" id="PS51471"/>
    </source>
</evidence>
<keyword evidence="5" id="KW-0223">Dioxygenase</keyword>
<feature type="repeat" description="ANK" evidence="9">
    <location>
        <begin position="3051"/>
        <end position="3083"/>
    </location>
</feature>
<dbReference type="InterPro" id="IPR002110">
    <property type="entry name" value="Ankyrin_rpt"/>
</dbReference>
<dbReference type="InterPro" id="IPR051631">
    <property type="entry name" value="Ankyrin-KH/SAM_domain"/>
</dbReference>
<dbReference type="InterPro" id="IPR036770">
    <property type="entry name" value="Ankyrin_rpt-contain_sf"/>
</dbReference>